<name>A0A852MMW4_9PASS</name>
<dbReference type="PANTHER" id="PTHR13428:SF8">
    <property type="entry name" value="LEM DOMAIN-CONTAINING PROTEIN 2"/>
    <property type="match status" value="1"/>
</dbReference>
<dbReference type="InterPro" id="IPR003887">
    <property type="entry name" value="LEM_dom"/>
</dbReference>
<evidence type="ECO:0000256" key="4">
    <source>
        <dbReference type="ARBA" id="ARBA00022553"/>
    </source>
</evidence>
<evidence type="ECO:0000256" key="8">
    <source>
        <dbReference type="ARBA" id="ARBA00023136"/>
    </source>
</evidence>
<dbReference type="GO" id="GO:0035914">
    <property type="term" value="P:skeletal muscle cell differentiation"/>
    <property type="evidence" value="ECO:0007669"/>
    <property type="project" value="UniProtKB-ARBA"/>
</dbReference>
<dbReference type="GO" id="GO:0005819">
    <property type="term" value="C:spindle"/>
    <property type="evidence" value="ECO:0007669"/>
    <property type="project" value="UniProtKB-SubCell"/>
</dbReference>
<keyword evidence="8 14" id="KW-0472">Membrane</keyword>
<evidence type="ECO:0000313" key="16">
    <source>
        <dbReference type="EMBL" id="NXY06762.1"/>
    </source>
</evidence>
<feature type="compositionally biased region" description="Low complexity" evidence="13">
    <location>
        <begin position="44"/>
        <end position="70"/>
    </location>
</feature>
<feature type="region of interest" description="Disordered" evidence="13">
    <location>
        <begin position="44"/>
        <end position="164"/>
    </location>
</feature>
<dbReference type="FunFam" id="1.10.10.1180:FF:000002">
    <property type="entry name" value="LEM domain-containing protein 2"/>
    <property type="match status" value="1"/>
</dbReference>
<keyword evidence="3" id="KW-0963">Cytoplasm</keyword>
<dbReference type="InterPro" id="IPR011015">
    <property type="entry name" value="LEM/LEM-like_dom_sf"/>
</dbReference>
<feature type="compositionally biased region" description="Acidic residues" evidence="13">
    <location>
        <begin position="86"/>
        <end position="98"/>
    </location>
</feature>
<dbReference type="Proteomes" id="UP000603297">
    <property type="component" value="Unassembled WGS sequence"/>
</dbReference>
<dbReference type="CDD" id="cd12941">
    <property type="entry name" value="LEM_LEMD2"/>
    <property type="match status" value="1"/>
</dbReference>
<feature type="transmembrane region" description="Helical" evidence="14">
    <location>
        <begin position="208"/>
        <end position="231"/>
    </location>
</feature>
<feature type="non-terminal residue" evidence="16">
    <location>
        <position position="503"/>
    </location>
</feature>
<feature type="non-terminal residue" evidence="16">
    <location>
        <position position="1"/>
    </location>
</feature>
<evidence type="ECO:0000256" key="9">
    <source>
        <dbReference type="ARBA" id="ARBA00023212"/>
    </source>
</evidence>
<evidence type="ECO:0000256" key="2">
    <source>
        <dbReference type="ARBA" id="ARBA00004473"/>
    </source>
</evidence>
<dbReference type="GO" id="GO:0031490">
    <property type="term" value="F:chromatin DNA binding"/>
    <property type="evidence" value="ECO:0007669"/>
    <property type="project" value="TreeGrafter"/>
</dbReference>
<dbReference type="PROSITE" id="PS50954">
    <property type="entry name" value="LEM"/>
    <property type="match status" value="1"/>
</dbReference>
<dbReference type="EMBL" id="WEIY01000342">
    <property type="protein sequence ID" value="NXY06762.1"/>
    <property type="molecule type" value="Genomic_DNA"/>
</dbReference>
<dbReference type="AlphaFoldDB" id="A0A852MMW4"/>
<keyword evidence="17" id="KW-1185">Reference proteome</keyword>
<evidence type="ECO:0000256" key="7">
    <source>
        <dbReference type="ARBA" id="ARBA00022990"/>
    </source>
</evidence>
<dbReference type="Pfam" id="PF09402">
    <property type="entry name" value="MSC"/>
    <property type="match status" value="1"/>
</dbReference>
<keyword evidence="10" id="KW-0539">Nucleus</keyword>
<dbReference type="GO" id="GO:0030514">
    <property type="term" value="P:negative regulation of BMP signaling pathway"/>
    <property type="evidence" value="ECO:0007669"/>
    <property type="project" value="TreeGrafter"/>
</dbReference>
<keyword evidence="5 14" id="KW-0812">Transmembrane</keyword>
<dbReference type="Pfam" id="PF03020">
    <property type="entry name" value="LEM"/>
    <property type="match status" value="1"/>
</dbReference>
<evidence type="ECO:0000256" key="1">
    <source>
        <dbReference type="ARBA" id="ARBA00004186"/>
    </source>
</evidence>
<proteinExistence type="predicted"/>
<dbReference type="Gene3D" id="1.10.10.1180">
    <property type="entry name" value="MAN1, winged-helix domain"/>
    <property type="match status" value="1"/>
</dbReference>
<evidence type="ECO:0000256" key="12">
    <source>
        <dbReference type="ARBA" id="ARBA00069076"/>
    </source>
</evidence>
<sequence length="503" mass="56269">MAELTDAELRKELLALGYRPGPITATTRKVYIKKLGCLRAEVAAARRSGRTAPPSPGRSSAGPPQASPSRQRSGFTRGTAGAARESEEEEDEEEEDEEVVRPPASRWGTSGESGGHTWGDPRGSPPGRGGGVRAEGGLSRDSLGRLSPSEQWGTTEAERDASSRAGGLIRRFPWRAASDGGHGVTARAALLRSAPRQQPEGKGKGLEYYLSQFLCLASLVLLLIFLGILVVKMVGSGWLDRSEESFNLLPVDCDKSTDDFCQAKQKDVTMAVLHELYSYLSVQAGNFECGNPENLKSKCIWVSEAKDHVLNVTGSSSQKFEAALHWILNSNKDLGIRLKGKDLSEAVSSVEEVFCLESAHPQMGLGCRFRRAVVTAIMNLFLFFWSLITLWGILIYLRYRWRKMEEEEQAMYEMVKKIIAVVQDHYKEWERNLERYPYVGIFHVRDSLIPPQSRKKMKRVWERAVDFLASNESRIQTESHRVAGEDMLVWRWTQPSYLSDSEH</sequence>
<protein>
    <recommendedName>
        <fullName evidence="12">LEM domain-containing protein 2</fullName>
    </recommendedName>
</protein>
<comment type="caution">
    <text evidence="16">The sequence shown here is derived from an EMBL/GenBank/DDBJ whole genome shotgun (WGS) entry which is preliminary data.</text>
</comment>
<comment type="subcellular location">
    <subcellularLocation>
        <location evidence="1">Cytoplasm</location>
        <location evidence="1">Cytoskeleton</location>
        <location evidence="1">Spindle</location>
    </subcellularLocation>
    <subcellularLocation>
        <location evidence="2">Nucleus inner membrane</location>
        <topology evidence="2">Multi-pass membrane protein</topology>
    </subcellularLocation>
</comment>
<evidence type="ECO:0000256" key="3">
    <source>
        <dbReference type="ARBA" id="ARBA00022490"/>
    </source>
</evidence>
<keyword evidence="4" id="KW-0597">Phosphoprotein</keyword>
<dbReference type="Gene3D" id="1.10.720.40">
    <property type="match status" value="1"/>
</dbReference>
<keyword evidence="7" id="KW-0007">Acetylation</keyword>
<dbReference type="GO" id="GO:0006998">
    <property type="term" value="P:nuclear envelope organization"/>
    <property type="evidence" value="ECO:0007669"/>
    <property type="project" value="TreeGrafter"/>
</dbReference>
<dbReference type="InterPro" id="IPR018996">
    <property type="entry name" value="Man1/Src1-like_C"/>
</dbReference>
<comment type="subunit">
    <text evidence="11">Interacts (via N-terminus) with LMNA isoform C (via C-terminus) (in vitro). Interacts (via LEM domain) with BANF1. Interacts (via C-terminus) with CHMP7. Interacts (via N-terminus) with tubulin; the interaction causes microtubule bundling and stabilization (in vitro).</text>
</comment>
<dbReference type="FunFam" id="1.10.720.40:FF:000001">
    <property type="entry name" value="LEM domain containing 2, isoform CRA_a"/>
    <property type="match status" value="1"/>
</dbReference>
<evidence type="ECO:0000256" key="5">
    <source>
        <dbReference type="ARBA" id="ARBA00022692"/>
    </source>
</evidence>
<evidence type="ECO:0000256" key="10">
    <source>
        <dbReference type="ARBA" id="ARBA00023242"/>
    </source>
</evidence>
<accession>A0A852MMW4</accession>
<keyword evidence="6 14" id="KW-1133">Transmembrane helix</keyword>
<organism evidence="16 17">
    <name type="scientific">Pteruthius melanotis</name>
    <dbReference type="NCBI Taxonomy" id="357074"/>
    <lineage>
        <taxon>Eukaryota</taxon>
        <taxon>Metazoa</taxon>
        <taxon>Chordata</taxon>
        <taxon>Craniata</taxon>
        <taxon>Vertebrata</taxon>
        <taxon>Euteleostomi</taxon>
        <taxon>Archelosauria</taxon>
        <taxon>Archosauria</taxon>
        <taxon>Dinosauria</taxon>
        <taxon>Saurischia</taxon>
        <taxon>Theropoda</taxon>
        <taxon>Coelurosauria</taxon>
        <taxon>Aves</taxon>
        <taxon>Neognathae</taxon>
        <taxon>Neoaves</taxon>
        <taxon>Telluraves</taxon>
        <taxon>Australaves</taxon>
        <taxon>Passeriformes</taxon>
        <taxon>Sylvioidea</taxon>
        <taxon>Timaliidae</taxon>
        <taxon>Pteruthius</taxon>
    </lineage>
</organism>
<dbReference type="OrthoDB" id="118234at2759"/>
<keyword evidence="9" id="KW-0206">Cytoskeleton</keyword>
<evidence type="ECO:0000259" key="15">
    <source>
        <dbReference type="PROSITE" id="PS50954"/>
    </source>
</evidence>
<evidence type="ECO:0000256" key="13">
    <source>
        <dbReference type="SAM" id="MobiDB-lite"/>
    </source>
</evidence>
<dbReference type="GO" id="GO:0005637">
    <property type="term" value="C:nuclear inner membrane"/>
    <property type="evidence" value="ECO:0007669"/>
    <property type="project" value="UniProtKB-SubCell"/>
</dbReference>
<feature type="transmembrane region" description="Helical" evidence="14">
    <location>
        <begin position="372"/>
        <end position="397"/>
    </location>
</feature>
<dbReference type="InterPro" id="IPR052277">
    <property type="entry name" value="INM_ESCRT-Associated"/>
</dbReference>
<dbReference type="PANTHER" id="PTHR13428">
    <property type="entry name" value="INNER NUCLEAR MEMBRANE PROTEIN MAN1 LEM DOMAIN CONTAINING PROTEIN"/>
    <property type="match status" value="1"/>
</dbReference>
<evidence type="ECO:0000256" key="11">
    <source>
        <dbReference type="ARBA" id="ARBA00063442"/>
    </source>
</evidence>
<dbReference type="SUPFAM" id="SSF63451">
    <property type="entry name" value="LEM domain"/>
    <property type="match status" value="1"/>
</dbReference>
<evidence type="ECO:0000313" key="17">
    <source>
        <dbReference type="Proteomes" id="UP000603297"/>
    </source>
</evidence>
<evidence type="ECO:0000256" key="14">
    <source>
        <dbReference type="SAM" id="Phobius"/>
    </source>
</evidence>
<gene>
    <name evidence="16" type="primary">Lemd2</name>
    <name evidence="16" type="ORF">PTEMEL_R10860</name>
</gene>
<dbReference type="SMART" id="SM00540">
    <property type="entry name" value="LEM"/>
    <property type="match status" value="1"/>
</dbReference>
<feature type="domain" description="LEM" evidence="15">
    <location>
        <begin position="1"/>
        <end position="42"/>
    </location>
</feature>
<dbReference type="InterPro" id="IPR041885">
    <property type="entry name" value="MAN1_winged_helix_dom"/>
</dbReference>
<evidence type="ECO:0000256" key="6">
    <source>
        <dbReference type="ARBA" id="ARBA00022989"/>
    </source>
</evidence>
<reference evidence="16" key="1">
    <citation type="submission" date="2020-02" db="EMBL/GenBank/DDBJ databases">
        <title>Bird 10,000 Genomes (B10K) Project - Family phase.</title>
        <authorList>
            <person name="Zhang G."/>
        </authorList>
    </citation>
    <scope>NUCLEOTIDE SEQUENCE</scope>
    <source>
        <strain evidence="16">B10K-IZ-033-77</strain>
    </source>
</reference>